<reference evidence="1 2" key="1">
    <citation type="submission" date="2024-01" db="EMBL/GenBank/DDBJ databases">
        <title>Survival strategy associated with biotechnological potential of Virgibacillus dokdonensis T4.6 isolated from salt-fermented shrimp paste.</title>
        <authorList>
            <person name="Doan T.V."/>
            <person name="Quach N.T."/>
            <person name="Phi Q.-T."/>
        </authorList>
    </citation>
    <scope>NUCLEOTIDE SEQUENCE [LARGE SCALE GENOMIC DNA]</scope>
    <source>
        <strain evidence="1 2">T4.6</strain>
    </source>
</reference>
<gene>
    <name evidence="1" type="ORF">V2W34_17105</name>
</gene>
<accession>A0ABU7VJ59</accession>
<proteinExistence type="predicted"/>
<sequence length="180" mass="19670">MLLLFSQEVTTSKSTTTEHGFKSSTTVGGKTGIPFLASGKVEETLEYNFNHTDTQTTSITTNIASPPQPVTVPANKIYKAQVYFEKNTTSGNVELFADVLTCFGSYGVVYPIGEAIEMTDNTYGLIKSPNDSKQVRSKGNGTFKIEYSTNLIVNIYDVTAEKTDTVEESKLVKTKVIPID</sequence>
<organism evidence="1 2">
    <name type="scientific">Virgibacillus dokdonensis</name>
    <dbReference type="NCBI Taxonomy" id="302167"/>
    <lineage>
        <taxon>Bacteria</taxon>
        <taxon>Bacillati</taxon>
        <taxon>Bacillota</taxon>
        <taxon>Bacilli</taxon>
        <taxon>Bacillales</taxon>
        <taxon>Bacillaceae</taxon>
        <taxon>Virgibacillus</taxon>
    </lineage>
</organism>
<dbReference type="Proteomes" id="UP001356080">
    <property type="component" value="Unassembled WGS sequence"/>
</dbReference>
<evidence type="ECO:0000313" key="1">
    <source>
        <dbReference type="EMBL" id="MEF2293721.1"/>
    </source>
</evidence>
<comment type="caution">
    <text evidence="1">The sequence shown here is derived from an EMBL/GenBank/DDBJ whole genome shotgun (WGS) entry which is preliminary data.</text>
</comment>
<dbReference type="SUPFAM" id="SSF56973">
    <property type="entry name" value="Aerolisin/ETX pore-forming domain"/>
    <property type="match status" value="1"/>
</dbReference>
<dbReference type="Gene3D" id="2.170.15.10">
    <property type="entry name" value="Proaerolysin, chain A, domain 3"/>
    <property type="match status" value="1"/>
</dbReference>
<dbReference type="EMBL" id="JAZHPM010000039">
    <property type="protein sequence ID" value="MEF2293721.1"/>
    <property type="molecule type" value="Genomic_DNA"/>
</dbReference>
<dbReference type="RefSeq" id="WP_331805920.1">
    <property type="nucleotide sequence ID" value="NZ_JAZHPM010000039.1"/>
</dbReference>
<name>A0ABU7VJ59_9BACI</name>
<protein>
    <submittedName>
        <fullName evidence="1">ETX/MTX2 family pore-forming toxin</fullName>
    </submittedName>
</protein>
<evidence type="ECO:0000313" key="2">
    <source>
        <dbReference type="Proteomes" id="UP001356080"/>
    </source>
</evidence>
<dbReference type="CDD" id="cd20223">
    <property type="entry name" value="PFM_epsilon-toxin-like"/>
    <property type="match status" value="1"/>
</dbReference>
<dbReference type="Pfam" id="PF03318">
    <property type="entry name" value="ETX_MTX2"/>
    <property type="match status" value="1"/>
</dbReference>
<dbReference type="InterPro" id="IPR004991">
    <property type="entry name" value="Aerolysin-like"/>
</dbReference>
<keyword evidence="2" id="KW-1185">Reference proteome</keyword>